<dbReference type="EMBL" id="CAMGYJ010000008">
    <property type="protein sequence ID" value="CAI0464699.1"/>
    <property type="molecule type" value="Genomic_DNA"/>
</dbReference>
<evidence type="ECO:0000256" key="1">
    <source>
        <dbReference type="SAM" id="MobiDB-lite"/>
    </source>
</evidence>
<keyword evidence="3" id="KW-1185">Reference proteome</keyword>
<feature type="non-terminal residue" evidence="2">
    <location>
        <position position="1"/>
    </location>
</feature>
<feature type="region of interest" description="Disordered" evidence="1">
    <location>
        <begin position="1"/>
        <end position="25"/>
    </location>
</feature>
<protein>
    <submittedName>
        <fullName evidence="2">Uncharacterized protein</fullName>
    </submittedName>
</protein>
<dbReference type="Proteomes" id="UP001154282">
    <property type="component" value="Unassembled WGS sequence"/>
</dbReference>
<name>A0AAV0P114_9ROSI</name>
<organism evidence="2 3">
    <name type="scientific">Linum tenue</name>
    <dbReference type="NCBI Taxonomy" id="586396"/>
    <lineage>
        <taxon>Eukaryota</taxon>
        <taxon>Viridiplantae</taxon>
        <taxon>Streptophyta</taxon>
        <taxon>Embryophyta</taxon>
        <taxon>Tracheophyta</taxon>
        <taxon>Spermatophyta</taxon>
        <taxon>Magnoliopsida</taxon>
        <taxon>eudicotyledons</taxon>
        <taxon>Gunneridae</taxon>
        <taxon>Pentapetalae</taxon>
        <taxon>rosids</taxon>
        <taxon>fabids</taxon>
        <taxon>Malpighiales</taxon>
        <taxon>Linaceae</taxon>
        <taxon>Linum</taxon>
    </lineage>
</organism>
<dbReference type="AlphaFoldDB" id="A0AAV0P114"/>
<accession>A0AAV0P114</accession>
<evidence type="ECO:0000313" key="2">
    <source>
        <dbReference type="EMBL" id="CAI0464699.1"/>
    </source>
</evidence>
<reference evidence="2" key="1">
    <citation type="submission" date="2022-08" db="EMBL/GenBank/DDBJ databases">
        <authorList>
            <person name="Gutierrez-Valencia J."/>
        </authorList>
    </citation>
    <scope>NUCLEOTIDE SEQUENCE</scope>
</reference>
<comment type="caution">
    <text evidence="2">The sequence shown here is derived from an EMBL/GenBank/DDBJ whole genome shotgun (WGS) entry which is preliminary data.</text>
</comment>
<sequence length="102" mass="12312">RQYNHLARPSSPSDRSNQKFRRKSPWPIQSPLQTLWLDPQYFVKVLRPHPIHTILCIAPYFVSYLLKRQNPNLKLVDWRRIKTLDVSWVAERSLFLWNNDQS</sequence>
<gene>
    <name evidence="2" type="ORF">LITE_LOCUS36293</name>
</gene>
<evidence type="ECO:0000313" key="3">
    <source>
        <dbReference type="Proteomes" id="UP001154282"/>
    </source>
</evidence>
<proteinExistence type="predicted"/>